<accession>A0A0C1JJL3</accession>
<dbReference type="EMBL" id="JSAN01000143">
    <property type="protein sequence ID" value="KIC70781.1"/>
    <property type="molecule type" value="Genomic_DNA"/>
</dbReference>
<comment type="caution">
    <text evidence="1">The sequence shown here is derived from an EMBL/GenBank/DDBJ whole genome shotgun (WGS) entry which is preliminary data.</text>
</comment>
<gene>
    <name evidence="1" type="ORF">DB44_FX00100</name>
</gene>
<evidence type="ECO:0000313" key="2">
    <source>
        <dbReference type="Proteomes" id="UP000031465"/>
    </source>
</evidence>
<evidence type="ECO:0000313" key="1">
    <source>
        <dbReference type="EMBL" id="KIC70781.1"/>
    </source>
</evidence>
<sequence>MRELRKARIKTFAKAKSGGFRVDYLDFPEVGITYYIVIYSKIENKICGVEGCKGWCDANAITAMAWCSKVFKAPQCQAGCALAVYAIQKGCHWCCDGQGFYKRCIETFGYIVDYMEEPCDPYWD</sequence>
<dbReference type="AlphaFoldDB" id="A0A0C1JJL3"/>
<dbReference type="RefSeq" id="WP_039360822.1">
    <property type="nucleotide sequence ID" value="NZ_JSAN01000143.1"/>
</dbReference>
<protein>
    <submittedName>
        <fullName evidence="1">Uncharacterized protein</fullName>
    </submittedName>
</protein>
<reference evidence="1 2" key="1">
    <citation type="journal article" date="2014" name="Mol. Biol. Evol.">
        <title>Massive expansion of Ubiquitination-related gene families within the Chlamydiae.</title>
        <authorList>
            <person name="Domman D."/>
            <person name="Collingro A."/>
            <person name="Lagkouvardos I."/>
            <person name="Gehre L."/>
            <person name="Weinmaier T."/>
            <person name="Rattei T."/>
            <person name="Subtil A."/>
            <person name="Horn M."/>
        </authorList>
    </citation>
    <scope>NUCLEOTIDE SEQUENCE [LARGE SCALE GENOMIC DNA]</scope>
    <source>
        <strain evidence="1 2">EI2</strain>
    </source>
</reference>
<proteinExistence type="predicted"/>
<organism evidence="1 2">
    <name type="scientific">Candidatus Protochlamydia amoebophila</name>
    <dbReference type="NCBI Taxonomy" id="362787"/>
    <lineage>
        <taxon>Bacteria</taxon>
        <taxon>Pseudomonadati</taxon>
        <taxon>Chlamydiota</taxon>
        <taxon>Chlamydiia</taxon>
        <taxon>Parachlamydiales</taxon>
        <taxon>Parachlamydiaceae</taxon>
        <taxon>Candidatus Protochlamydia</taxon>
    </lineage>
</organism>
<dbReference type="PATRIC" id="fig|362787.3.peg.2024"/>
<name>A0A0C1JJL3_9BACT</name>
<dbReference type="Proteomes" id="UP000031465">
    <property type="component" value="Unassembled WGS sequence"/>
</dbReference>